<organism evidence="2 3">
    <name type="scientific">Noviherbaspirillum saxi</name>
    <dbReference type="NCBI Taxonomy" id="2320863"/>
    <lineage>
        <taxon>Bacteria</taxon>
        <taxon>Pseudomonadati</taxon>
        <taxon>Pseudomonadota</taxon>
        <taxon>Betaproteobacteria</taxon>
        <taxon>Burkholderiales</taxon>
        <taxon>Oxalobacteraceae</taxon>
        <taxon>Noviherbaspirillum</taxon>
    </lineage>
</organism>
<dbReference type="EMBL" id="QYUO01000001">
    <property type="protein sequence ID" value="RJF99447.1"/>
    <property type="molecule type" value="Genomic_DNA"/>
</dbReference>
<reference evidence="3" key="1">
    <citation type="submission" date="2018-09" db="EMBL/GenBank/DDBJ databases">
        <authorList>
            <person name="Zhu H."/>
        </authorList>
    </citation>
    <scope>NUCLEOTIDE SEQUENCE [LARGE SCALE GENOMIC DNA]</scope>
    <source>
        <strain evidence="3">K1R23-30</strain>
    </source>
</reference>
<name>A0A3A3FT98_9BURK</name>
<dbReference type="RefSeq" id="WP_119769385.1">
    <property type="nucleotide sequence ID" value="NZ_QYUO01000001.1"/>
</dbReference>
<gene>
    <name evidence="2" type="ORF">D3871_13625</name>
</gene>
<feature type="chain" id="PRO_5017254004" description="Nickel/cobalt transporter regulator" evidence="1">
    <location>
        <begin position="22"/>
        <end position="111"/>
    </location>
</feature>
<protein>
    <recommendedName>
        <fullName evidence="4">Nickel/cobalt transporter regulator</fullName>
    </recommendedName>
</protein>
<accession>A0A3A3FT98</accession>
<keyword evidence="3" id="KW-1185">Reference proteome</keyword>
<comment type="caution">
    <text evidence="2">The sequence shown here is derived from an EMBL/GenBank/DDBJ whole genome shotgun (WGS) entry which is preliminary data.</text>
</comment>
<dbReference type="Proteomes" id="UP000265955">
    <property type="component" value="Unassembled WGS sequence"/>
</dbReference>
<evidence type="ECO:0008006" key="4">
    <source>
        <dbReference type="Google" id="ProtNLM"/>
    </source>
</evidence>
<dbReference type="OrthoDB" id="7019622at2"/>
<keyword evidence="1" id="KW-0732">Signal</keyword>
<feature type="signal peptide" evidence="1">
    <location>
        <begin position="1"/>
        <end position="21"/>
    </location>
</feature>
<evidence type="ECO:0000313" key="3">
    <source>
        <dbReference type="Proteomes" id="UP000265955"/>
    </source>
</evidence>
<evidence type="ECO:0000313" key="2">
    <source>
        <dbReference type="EMBL" id="RJF99447.1"/>
    </source>
</evidence>
<evidence type="ECO:0000256" key="1">
    <source>
        <dbReference type="SAM" id="SignalP"/>
    </source>
</evidence>
<proteinExistence type="predicted"/>
<sequence>MWQRPLFLLLFFASIAMPAVAVERPFPPHAKRGKMTPAPYPAIVMEGQQRQLAPGARIWNEDNLVQMPASLRGSDLIVNYTEDANAHIDRVWILDAHEASESIVKQTSRKQ</sequence>
<dbReference type="AlphaFoldDB" id="A0A3A3FT98"/>